<evidence type="ECO:0000313" key="2">
    <source>
        <dbReference type="Proteomes" id="UP000515733"/>
    </source>
</evidence>
<accession>A0A6S6XUH3</accession>
<evidence type="ECO:0000313" key="1">
    <source>
        <dbReference type="EMBL" id="CAB1367773.1"/>
    </source>
</evidence>
<dbReference type="EMBL" id="LR778301">
    <property type="protein sequence ID" value="CAB1367773.1"/>
    <property type="molecule type" value="Genomic_DNA"/>
</dbReference>
<name>A0A6S6XUH3_9PROT</name>
<organism evidence="1 2">
    <name type="scientific">Denitratisoma oestradiolicum</name>
    <dbReference type="NCBI Taxonomy" id="311182"/>
    <lineage>
        <taxon>Bacteria</taxon>
        <taxon>Pseudomonadati</taxon>
        <taxon>Pseudomonadota</taxon>
        <taxon>Betaproteobacteria</taxon>
        <taxon>Nitrosomonadales</taxon>
        <taxon>Sterolibacteriaceae</taxon>
        <taxon>Denitratisoma</taxon>
    </lineage>
</organism>
<sequence length="84" mass="9503">MSYIRLKIKIFITKIIGLVFIFRDMKYISLNEILSGGPALTVVHSAPLPWSSFSLFARASRYLRASFSLECFGPDWLVSKCARG</sequence>
<dbReference type="Proteomes" id="UP000515733">
    <property type="component" value="Chromosome"/>
</dbReference>
<keyword evidence="2" id="KW-1185">Reference proteome</keyword>
<protein>
    <submittedName>
        <fullName evidence="1">Uncharacterized protein</fullName>
    </submittedName>
</protein>
<reference evidence="1 2" key="1">
    <citation type="submission" date="2020-03" db="EMBL/GenBank/DDBJ databases">
        <authorList>
            <consortium name="Genoscope - CEA"/>
            <person name="William W."/>
        </authorList>
    </citation>
    <scope>NUCLEOTIDE SEQUENCE [LARGE SCALE GENOMIC DNA]</scope>
    <source>
        <strain evidence="2">DSM 16959</strain>
    </source>
</reference>
<proteinExistence type="predicted"/>
<gene>
    <name evidence="1" type="ORF">DENOEST_0608</name>
</gene>
<dbReference type="AlphaFoldDB" id="A0A6S6XUH3"/>
<dbReference type="KEGG" id="doe:DENOEST_0608"/>